<dbReference type="SUPFAM" id="SSF54373">
    <property type="entry name" value="FAD-linked reductases, C-terminal domain"/>
    <property type="match status" value="1"/>
</dbReference>
<dbReference type="PANTHER" id="PTHR13847">
    <property type="entry name" value="SARCOSINE DEHYDROGENASE-RELATED"/>
    <property type="match status" value="1"/>
</dbReference>
<reference evidence="3 4" key="1">
    <citation type="journal article" date="2010" name="Int. J. Syst. Evol. Microbiol.">
        <title>Reclassification of Herbaspirillum putei as a later heterotypic synonym of Herbaspirillum huttiense, with the description of H. huttiense subsp. huttiense subsp. nov. and H. huttiense subsp. putei subsp. nov., comb. nov., and description of Herbaspirillum aquaticum sp. nov.</title>
        <authorList>
            <person name="Dobritsa A.P."/>
            <person name="Reddy M.C."/>
            <person name="Samadpour M."/>
        </authorList>
    </citation>
    <scope>NUCLEOTIDE SEQUENCE [LARGE SCALE GENOMIC DNA]</scope>
    <source>
        <strain evidence="3 4">IEH 4430</strain>
    </source>
</reference>
<dbReference type="GO" id="GO:0016491">
    <property type="term" value="F:oxidoreductase activity"/>
    <property type="evidence" value="ECO:0007669"/>
    <property type="project" value="UniProtKB-KW"/>
</dbReference>
<dbReference type="AlphaFoldDB" id="A0A225SWE0"/>
<proteinExistence type="predicted"/>
<evidence type="ECO:0000313" key="4">
    <source>
        <dbReference type="Proteomes" id="UP000214747"/>
    </source>
</evidence>
<evidence type="ECO:0000313" key="3">
    <source>
        <dbReference type="EMBL" id="OWY33940.1"/>
    </source>
</evidence>
<dbReference type="InterPro" id="IPR036188">
    <property type="entry name" value="FAD/NAD-bd_sf"/>
</dbReference>
<dbReference type="EMBL" id="NJGV01000013">
    <property type="protein sequence ID" value="OWY33940.1"/>
    <property type="molecule type" value="Genomic_DNA"/>
</dbReference>
<accession>A0A225SWE0</accession>
<dbReference type="SUPFAM" id="SSF51905">
    <property type="entry name" value="FAD/NAD(P)-binding domain"/>
    <property type="match status" value="1"/>
</dbReference>
<keyword evidence="1" id="KW-0560">Oxidoreductase</keyword>
<organism evidence="3 4">
    <name type="scientific">Herbaspirillum aquaticum</name>
    <dbReference type="NCBI Taxonomy" id="568783"/>
    <lineage>
        <taxon>Bacteria</taxon>
        <taxon>Pseudomonadati</taxon>
        <taxon>Pseudomonadota</taxon>
        <taxon>Betaproteobacteria</taxon>
        <taxon>Burkholderiales</taxon>
        <taxon>Oxalobacteraceae</taxon>
        <taxon>Herbaspirillum</taxon>
    </lineage>
</organism>
<dbReference type="PANTHER" id="PTHR13847:SF287">
    <property type="entry name" value="FAD-DEPENDENT OXIDOREDUCTASE DOMAIN-CONTAINING PROTEIN 1"/>
    <property type="match status" value="1"/>
</dbReference>
<evidence type="ECO:0000256" key="1">
    <source>
        <dbReference type="ARBA" id="ARBA00023002"/>
    </source>
</evidence>
<sequence>MKSLNTEVLIIGGGIVGTSAALVLAKAGRRVTLLERDLCGARSSGINYGGVRRQGRPEVQLPLSQRAHEIWGDLQSLIGTTGEYERSGHFKLARSEADMQSLIAYAELSRPYGLGIELISGERLRQQCPWLGGAAVGGSLCPEDGQANPRLVSPAFARAAAAAGATLIERCEVLQVGHDGRDFVAEARQGSDTLQVRAEVLINCAGAWANRVAQSFGETVPLTSGHPSMVVTEPIAHFLPWSLGVEGGSIYCRQVARGNVVLGGGRGYEQDELRARASHDSILGLLPQAAALLPALRHVHIIRSWSGVEGYLPDQHPVIGPSTTQMGLLHGFGFCGAGFQIGPAAGEALAELVLHGRSTIALDAFSIGRFLPPRSDAVDLLSSHPERKIS</sequence>
<name>A0A225SWE0_9BURK</name>
<comment type="caution">
    <text evidence="3">The sequence shown here is derived from an EMBL/GenBank/DDBJ whole genome shotgun (WGS) entry which is preliminary data.</text>
</comment>
<dbReference type="InterPro" id="IPR006076">
    <property type="entry name" value="FAD-dep_OxRdtase"/>
</dbReference>
<gene>
    <name evidence="3" type="ORF">CEJ45_15035</name>
</gene>
<evidence type="ECO:0000259" key="2">
    <source>
        <dbReference type="Pfam" id="PF01266"/>
    </source>
</evidence>
<dbReference type="Pfam" id="PF01266">
    <property type="entry name" value="DAO"/>
    <property type="match status" value="1"/>
</dbReference>
<dbReference type="Gene3D" id="3.30.9.10">
    <property type="entry name" value="D-Amino Acid Oxidase, subunit A, domain 2"/>
    <property type="match status" value="1"/>
</dbReference>
<protein>
    <submittedName>
        <fullName evidence="3">FAD-dependent oxidoreductase</fullName>
    </submittedName>
</protein>
<dbReference type="RefSeq" id="WP_088755884.1">
    <property type="nucleotide sequence ID" value="NZ_JARJFG010000005.1"/>
</dbReference>
<dbReference type="Proteomes" id="UP000214747">
    <property type="component" value="Unassembled WGS sequence"/>
</dbReference>
<dbReference type="Gene3D" id="3.50.50.60">
    <property type="entry name" value="FAD/NAD(P)-binding domain"/>
    <property type="match status" value="1"/>
</dbReference>
<feature type="domain" description="FAD dependent oxidoreductase" evidence="2">
    <location>
        <begin position="8"/>
        <end position="352"/>
    </location>
</feature>
<dbReference type="GO" id="GO:0005737">
    <property type="term" value="C:cytoplasm"/>
    <property type="evidence" value="ECO:0007669"/>
    <property type="project" value="TreeGrafter"/>
</dbReference>
<keyword evidence="4" id="KW-1185">Reference proteome</keyword>